<accession>A0A8R1YDJ2</accession>
<reference evidence="16" key="1">
    <citation type="journal article" date="2008" name="Nat. Genet.">
        <title>The Pristionchus pacificus genome provides a unique perspective on nematode lifestyle and parasitism.</title>
        <authorList>
            <person name="Dieterich C."/>
            <person name="Clifton S.W."/>
            <person name="Schuster L.N."/>
            <person name="Chinwalla A."/>
            <person name="Delehaunty K."/>
            <person name="Dinkelacker I."/>
            <person name="Fulton L."/>
            <person name="Fulton R."/>
            <person name="Godfrey J."/>
            <person name="Minx P."/>
            <person name="Mitreva M."/>
            <person name="Roeseler W."/>
            <person name="Tian H."/>
            <person name="Witte H."/>
            <person name="Yang S.P."/>
            <person name="Wilson R.K."/>
            <person name="Sommer R.J."/>
        </authorList>
    </citation>
    <scope>NUCLEOTIDE SEQUENCE [LARGE SCALE GENOMIC DNA]</scope>
    <source>
        <strain evidence="16">PS312</strain>
    </source>
</reference>
<evidence type="ECO:0000256" key="6">
    <source>
        <dbReference type="ARBA" id="ARBA00022928"/>
    </source>
</evidence>
<dbReference type="GO" id="GO:0016607">
    <property type="term" value="C:nuclear speck"/>
    <property type="evidence" value="ECO:0007669"/>
    <property type="project" value="UniProtKB-SubCell"/>
</dbReference>
<dbReference type="OrthoDB" id="6247875at2759"/>
<evidence type="ECO:0000256" key="4">
    <source>
        <dbReference type="ARBA" id="ARBA00022782"/>
    </source>
</evidence>
<dbReference type="GO" id="GO:0007548">
    <property type="term" value="P:sex differentiation"/>
    <property type="evidence" value="ECO:0007669"/>
    <property type="project" value="UniProtKB-KW"/>
</dbReference>
<evidence type="ECO:0000259" key="14">
    <source>
        <dbReference type="PROSITE" id="PS50118"/>
    </source>
</evidence>
<evidence type="ECO:0000256" key="7">
    <source>
        <dbReference type="ARBA" id="ARBA00023125"/>
    </source>
</evidence>
<protein>
    <recommendedName>
        <fullName evidence="3">Sex-determining region Y protein</fullName>
    </recommendedName>
    <alternativeName>
        <fullName evidence="11">Testis-determining factor</fullName>
    </alternativeName>
</protein>
<dbReference type="Gene3D" id="1.10.30.10">
    <property type="entry name" value="High mobility group box domain"/>
    <property type="match status" value="1"/>
</dbReference>
<dbReference type="FunFam" id="1.10.30.10:FF:000002">
    <property type="entry name" value="transcription factor Sox-2"/>
    <property type="match status" value="1"/>
</dbReference>
<evidence type="ECO:0000256" key="11">
    <source>
        <dbReference type="ARBA" id="ARBA00032498"/>
    </source>
</evidence>
<evidence type="ECO:0000256" key="10">
    <source>
        <dbReference type="ARBA" id="ARBA00023242"/>
    </source>
</evidence>
<name>A0A2A6BM43_PRIPA</name>
<evidence type="ECO:0000313" key="15">
    <source>
        <dbReference type="EnsemblMetazoa" id="PPA11046.1"/>
    </source>
</evidence>
<comment type="similarity">
    <text evidence="2">Belongs to the SRY family.</text>
</comment>
<dbReference type="InterPro" id="IPR050140">
    <property type="entry name" value="SRY-related_HMG-box_TF-like"/>
</dbReference>
<comment type="function">
    <text evidence="12">Transcriptional regulator that controls a genetic switch in male development. It is necessary and sufficient for initiating male sex determination by directing the development of supporting cell precursors (pre-Sertoli cells) as Sertoli rather than granulosa cells. Involved in different aspects of gene regulation including promoter activation or repression. Binds to the DNA consensus sequence 5'-[AT]AACAA[AT]-3'. SRY HMG box recognizes DNA by partial intercalation in the minor groove and promotes DNA bending. Also involved in pre-mRNA splicing. In male adult brain involved in the maintenance of motor functions of dopaminergic neurons.</text>
</comment>
<dbReference type="Pfam" id="PF00505">
    <property type="entry name" value="HMG_box"/>
    <property type="match status" value="1"/>
</dbReference>
<evidence type="ECO:0000313" key="16">
    <source>
        <dbReference type="Proteomes" id="UP000005239"/>
    </source>
</evidence>
<evidence type="ECO:0000256" key="9">
    <source>
        <dbReference type="ARBA" id="ARBA00023163"/>
    </source>
</evidence>
<organism evidence="15 16">
    <name type="scientific">Pristionchus pacificus</name>
    <name type="common">Parasitic nematode worm</name>
    <dbReference type="NCBI Taxonomy" id="54126"/>
    <lineage>
        <taxon>Eukaryota</taxon>
        <taxon>Metazoa</taxon>
        <taxon>Ecdysozoa</taxon>
        <taxon>Nematoda</taxon>
        <taxon>Chromadorea</taxon>
        <taxon>Rhabditida</taxon>
        <taxon>Rhabditina</taxon>
        <taxon>Diplogasteromorpha</taxon>
        <taxon>Diplogasteroidea</taxon>
        <taxon>Neodiplogasteridae</taxon>
        <taxon>Pristionchus</taxon>
    </lineage>
</organism>
<keyword evidence="16" id="KW-1185">Reference proteome</keyword>
<dbReference type="SMART" id="SM00398">
    <property type="entry name" value="HMG"/>
    <property type="match status" value="1"/>
</dbReference>
<dbReference type="SUPFAM" id="SSF47095">
    <property type="entry name" value="HMG-box"/>
    <property type="match status" value="1"/>
</dbReference>
<dbReference type="Proteomes" id="UP000005239">
    <property type="component" value="Unassembled WGS sequence"/>
</dbReference>
<evidence type="ECO:0000256" key="5">
    <source>
        <dbReference type="ARBA" id="ARBA00022860"/>
    </source>
</evidence>
<dbReference type="EnsemblMetazoa" id="PPA11046.1">
    <property type="protein sequence ID" value="PPA11046.1"/>
    <property type="gene ID" value="WBGene00100600"/>
</dbReference>
<keyword evidence="8" id="KW-0010">Activator</keyword>
<dbReference type="InterPro" id="IPR009071">
    <property type="entry name" value="HMG_box_dom"/>
</dbReference>
<evidence type="ECO:0000256" key="1">
    <source>
        <dbReference type="ARBA" id="ARBA00004324"/>
    </source>
</evidence>
<dbReference type="PROSITE" id="PS50118">
    <property type="entry name" value="HMG_BOX_2"/>
    <property type="match status" value="1"/>
</dbReference>
<keyword evidence="6" id="KW-0726">Sexual differentiation</keyword>
<evidence type="ECO:0000256" key="13">
    <source>
        <dbReference type="SAM" id="MobiDB-lite"/>
    </source>
</evidence>
<keyword evidence="4" id="KW-0221">Differentiation</keyword>
<feature type="domain" description="HMG box" evidence="14">
    <location>
        <begin position="205"/>
        <end position="273"/>
    </location>
</feature>
<dbReference type="PANTHER" id="PTHR10270:SF161">
    <property type="entry name" value="SEX-DETERMINING REGION Y PROTEIN"/>
    <property type="match status" value="1"/>
</dbReference>
<gene>
    <name evidence="15" type="primary">WBGene00100600</name>
</gene>
<dbReference type="GO" id="GO:0005516">
    <property type="term" value="F:calmodulin binding"/>
    <property type="evidence" value="ECO:0007669"/>
    <property type="project" value="UniProtKB-KW"/>
</dbReference>
<evidence type="ECO:0000256" key="2">
    <source>
        <dbReference type="ARBA" id="ARBA00005998"/>
    </source>
</evidence>
<dbReference type="GO" id="GO:0003677">
    <property type="term" value="F:DNA binding"/>
    <property type="evidence" value="ECO:0007669"/>
    <property type="project" value="UniProtKB-UniRule"/>
</dbReference>
<dbReference type="GO" id="GO:0030182">
    <property type="term" value="P:neuron differentiation"/>
    <property type="evidence" value="ECO:0007669"/>
    <property type="project" value="UniProtKB-ARBA"/>
</dbReference>
<keyword evidence="9" id="KW-0804">Transcription</keyword>
<evidence type="ECO:0000256" key="3">
    <source>
        <dbReference type="ARBA" id="ARBA00019052"/>
    </source>
</evidence>
<dbReference type="AlphaFoldDB" id="A0A2A6BM43"/>
<evidence type="ECO:0000256" key="12">
    <source>
        <dbReference type="ARBA" id="ARBA00045821"/>
    </source>
</evidence>
<evidence type="ECO:0000256" key="8">
    <source>
        <dbReference type="ARBA" id="ARBA00023159"/>
    </source>
</evidence>
<reference evidence="15" key="2">
    <citation type="submission" date="2022-06" db="UniProtKB">
        <authorList>
            <consortium name="EnsemblMetazoa"/>
        </authorList>
    </citation>
    <scope>IDENTIFICATION</scope>
    <source>
        <strain evidence="15">PS312</strain>
    </source>
</reference>
<keyword evidence="7" id="KW-0238">DNA-binding</keyword>
<keyword evidence="5" id="KW-0112">Calmodulin-binding</keyword>
<comment type="subcellular location">
    <subcellularLocation>
        <location evidence="1">Nucleus speckle</location>
    </subcellularLocation>
</comment>
<keyword evidence="10" id="KW-0539">Nucleus</keyword>
<feature type="compositionally biased region" description="Basic and acidic residues" evidence="13">
    <location>
        <begin position="188"/>
        <end position="205"/>
    </location>
</feature>
<proteinExistence type="inferred from homology"/>
<dbReference type="PANTHER" id="PTHR10270">
    <property type="entry name" value="SOX TRANSCRIPTION FACTOR"/>
    <property type="match status" value="1"/>
</dbReference>
<sequence>MEGAFRATSSSYYDYYDDGNHEMMTQHEQQHRYQEMTPINGYIKNQYQDYGYPTCEYQQPSYEYQSQDHSYAQQDPYRNVHQQPMNGQAHQVATPGYHYVNQIPEHQYHYAAPINQPTDGCAYQQSYIPQQTPLPDHGMVEQVPIIQSTTPIDAYQSSYIPRESSPSHDFGMSELEEFIGTPENQLEEANRETKREKKKKDENRVKRPMNAFLVWSQEQRKKIREENKYLHNSEISKILGEKWKKLTNKEKKPFVDTAKKIQREHMKANPGYKYAPKRKNSKKNEEEEAEH</sequence>
<feature type="compositionally biased region" description="Basic and acidic residues" evidence="13">
    <location>
        <begin position="249"/>
        <end position="267"/>
    </location>
</feature>
<dbReference type="GO" id="GO:0006357">
    <property type="term" value="P:regulation of transcription by RNA polymerase II"/>
    <property type="evidence" value="ECO:0007669"/>
    <property type="project" value="UniProtKB-ARBA"/>
</dbReference>
<accession>A0A2A6BM43</accession>
<feature type="region of interest" description="Disordered" evidence="13">
    <location>
        <begin position="180"/>
        <end position="205"/>
    </location>
</feature>
<dbReference type="InterPro" id="IPR036910">
    <property type="entry name" value="HMG_box_dom_sf"/>
</dbReference>
<feature type="region of interest" description="Disordered" evidence="13">
    <location>
        <begin position="249"/>
        <end position="291"/>
    </location>
</feature>